<evidence type="ECO:0000313" key="3">
    <source>
        <dbReference type="EMBL" id="KEQ26346.1"/>
    </source>
</evidence>
<dbReference type="AlphaFoldDB" id="A0A081P6M3"/>
<dbReference type="PANTHER" id="PTHR43000">
    <property type="entry name" value="DTDP-D-GLUCOSE 4,6-DEHYDRATASE-RELATED"/>
    <property type="match status" value="1"/>
</dbReference>
<dbReference type="CDD" id="cd05258">
    <property type="entry name" value="CDP_TE_SDR_e"/>
    <property type="match status" value="1"/>
</dbReference>
<dbReference type="OrthoDB" id="9779902at2"/>
<evidence type="ECO:0000313" key="4">
    <source>
        <dbReference type="Proteomes" id="UP000028123"/>
    </source>
</evidence>
<dbReference type="RefSeq" id="WP_036678702.1">
    <property type="nucleotide sequence ID" value="NZ_JNVM01000006.1"/>
</dbReference>
<dbReference type="eggNOG" id="COG0451">
    <property type="taxonomic scope" value="Bacteria"/>
</dbReference>
<dbReference type="Gene3D" id="3.40.50.720">
    <property type="entry name" value="NAD(P)-binding Rossmann-like Domain"/>
    <property type="match status" value="1"/>
</dbReference>
<dbReference type="Pfam" id="PF01370">
    <property type="entry name" value="Epimerase"/>
    <property type="match status" value="1"/>
</dbReference>
<protein>
    <submittedName>
        <fullName evidence="3">NAD-dependent epimerase</fullName>
    </submittedName>
</protein>
<sequence length="356" mass="40500">MSVVVITGSAGLIGSEATEYYASLGYRVIGIDNDMRQDFFGAEGTTRWNRSRLENNLGTNYVHYDMDIRDNSALSRIFQNYGPDIELIIHTAAQPSHDWAAREPLTDFHINASGTLNLLEMMRQHCPEAVFIFTSTNKVYGDRPNDLPYLEQESRWELDTGHPYYNGIPETLSVDQCLHSLFGASKLAADIIVQEYGRYFQLKTVCFRGGVLSGSKQAGVQLHGFINYLLKCAITNSPYTIFGYKGKQVRDIIHASDVISAFHEFFQNPKRGGEVYNLGGGRDSNISILEAIEMVRQITGKKLSFSYCDQPRTGDHIWYITDTSKFRKHYPNWSIQTPVAQIMELIYNENKDRWNI</sequence>
<organism evidence="3 4">
    <name type="scientific">Paenibacillus tyrfis</name>
    <dbReference type="NCBI Taxonomy" id="1501230"/>
    <lineage>
        <taxon>Bacteria</taxon>
        <taxon>Bacillati</taxon>
        <taxon>Bacillota</taxon>
        <taxon>Bacilli</taxon>
        <taxon>Bacillales</taxon>
        <taxon>Paenibacillaceae</taxon>
        <taxon>Paenibacillus</taxon>
    </lineage>
</organism>
<dbReference type="EMBL" id="JNVM01000006">
    <property type="protein sequence ID" value="KEQ26346.1"/>
    <property type="molecule type" value="Genomic_DNA"/>
</dbReference>
<comment type="similarity">
    <text evidence="1">Belongs to the NAD(P)-dependent epimerase/dehydratase family.</text>
</comment>
<evidence type="ECO:0000256" key="1">
    <source>
        <dbReference type="ARBA" id="ARBA00007637"/>
    </source>
</evidence>
<comment type="caution">
    <text evidence="3">The sequence shown here is derived from an EMBL/GenBank/DDBJ whole genome shotgun (WGS) entry which is preliminary data.</text>
</comment>
<accession>A0A081P6M3</accession>
<keyword evidence="4" id="KW-1185">Reference proteome</keyword>
<dbReference type="InterPro" id="IPR001509">
    <property type="entry name" value="Epimerase_deHydtase"/>
</dbReference>
<name>A0A081P6M3_9BACL</name>
<proteinExistence type="inferred from homology"/>
<dbReference type="InterPro" id="IPR036291">
    <property type="entry name" value="NAD(P)-bd_dom_sf"/>
</dbReference>
<dbReference type="Proteomes" id="UP000028123">
    <property type="component" value="Unassembled WGS sequence"/>
</dbReference>
<reference evidence="3 4" key="1">
    <citation type="submission" date="2014-06" db="EMBL/GenBank/DDBJ databases">
        <title>Draft genome sequence of Paenibacillus sp. MSt1.</title>
        <authorList>
            <person name="Aw Y.K."/>
            <person name="Ong K.S."/>
            <person name="Gan H.M."/>
            <person name="Lee S.M."/>
        </authorList>
    </citation>
    <scope>NUCLEOTIDE SEQUENCE [LARGE SCALE GENOMIC DNA]</scope>
    <source>
        <strain evidence="3 4">MSt1</strain>
    </source>
</reference>
<dbReference type="SUPFAM" id="SSF51735">
    <property type="entry name" value="NAD(P)-binding Rossmann-fold domains"/>
    <property type="match status" value="1"/>
</dbReference>
<gene>
    <name evidence="3" type="ORF">ET33_31230</name>
</gene>
<feature type="domain" description="NAD-dependent epimerase/dehydratase" evidence="2">
    <location>
        <begin position="4"/>
        <end position="279"/>
    </location>
</feature>
<evidence type="ECO:0000259" key="2">
    <source>
        <dbReference type="Pfam" id="PF01370"/>
    </source>
</evidence>